<feature type="transmembrane region" description="Helical" evidence="1">
    <location>
        <begin position="129"/>
        <end position="150"/>
    </location>
</feature>
<dbReference type="Gene3D" id="1.20.144.10">
    <property type="entry name" value="Phosphatidic acid phosphatase type 2/haloperoxidase"/>
    <property type="match status" value="2"/>
</dbReference>
<evidence type="ECO:0000259" key="2">
    <source>
        <dbReference type="SMART" id="SM00014"/>
    </source>
</evidence>
<dbReference type="PANTHER" id="PTHR14969:SF13">
    <property type="entry name" value="AT30094P"/>
    <property type="match status" value="1"/>
</dbReference>
<dbReference type="InterPro" id="IPR000326">
    <property type="entry name" value="PAP2/HPO"/>
</dbReference>
<dbReference type="AlphaFoldDB" id="A0A1G8NUE0"/>
<evidence type="ECO:0000256" key="1">
    <source>
        <dbReference type="SAM" id="Phobius"/>
    </source>
</evidence>
<evidence type="ECO:0000313" key="3">
    <source>
        <dbReference type="EMBL" id="SDI83881.1"/>
    </source>
</evidence>
<dbReference type="InterPro" id="IPR036938">
    <property type="entry name" value="PAP2/HPO_sf"/>
</dbReference>
<feature type="transmembrane region" description="Helical" evidence="1">
    <location>
        <begin position="227"/>
        <end position="248"/>
    </location>
</feature>
<evidence type="ECO:0000313" key="4">
    <source>
        <dbReference type="Proteomes" id="UP000198894"/>
    </source>
</evidence>
<gene>
    <name evidence="3" type="ORF">SAMN05428953_10367</name>
</gene>
<keyword evidence="1" id="KW-1133">Transmembrane helix</keyword>
<name>A0A1G8NUE0_9HYPH</name>
<feature type="transmembrane region" description="Helical" evidence="1">
    <location>
        <begin position="33"/>
        <end position="55"/>
    </location>
</feature>
<keyword evidence="1" id="KW-0472">Membrane</keyword>
<feature type="domain" description="Phosphatidic acid phosphatase type 2/haloperoxidase" evidence="2">
    <location>
        <begin position="128"/>
        <end position="242"/>
    </location>
</feature>
<dbReference type="CDD" id="cd03392">
    <property type="entry name" value="PAP2_like_2"/>
    <property type="match status" value="1"/>
</dbReference>
<reference evidence="4" key="1">
    <citation type="submission" date="2016-10" db="EMBL/GenBank/DDBJ databases">
        <authorList>
            <person name="Varghese N."/>
            <person name="Submissions S."/>
        </authorList>
    </citation>
    <scope>NUCLEOTIDE SEQUENCE [LARGE SCALE GENOMIC DNA]</scope>
    <source>
        <strain evidence="4">CGMCC 1.11022</strain>
    </source>
</reference>
<protein>
    <submittedName>
        <fullName evidence="3">Undecaprenyl-diphosphatase</fullName>
    </submittedName>
</protein>
<accession>A0A1G8NUE0</accession>
<dbReference type="SUPFAM" id="SSF48317">
    <property type="entry name" value="Acid phosphatase/Vanadium-dependent haloperoxidase"/>
    <property type="match status" value="1"/>
</dbReference>
<organism evidence="3 4">
    <name type="scientific">Mesorhizobium muleiense</name>
    <dbReference type="NCBI Taxonomy" id="1004279"/>
    <lineage>
        <taxon>Bacteria</taxon>
        <taxon>Pseudomonadati</taxon>
        <taxon>Pseudomonadota</taxon>
        <taxon>Alphaproteobacteria</taxon>
        <taxon>Hyphomicrobiales</taxon>
        <taxon>Phyllobacteriaceae</taxon>
        <taxon>Mesorhizobium</taxon>
    </lineage>
</organism>
<dbReference type="PANTHER" id="PTHR14969">
    <property type="entry name" value="SPHINGOSINE-1-PHOSPHATE PHOSPHOHYDROLASE"/>
    <property type="match status" value="1"/>
</dbReference>
<keyword evidence="4" id="KW-1185">Reference proteome</keyword>
<dbReference type="EMBL" id="FNEE01000003">
    <property type="protein sequence ID" value="SDI83881.1"/>
    <property type="molecule type" value="Genomic_DNA"/>
</dbReference>
<proteinExistence type="predicted"/>
<feature type="transmembrane region" description="Helical" evidence="1">
    <location>
        <begin position="199"/>
        <end position="221"/>
    </location>
</feature>
<keyword evidence="1" id="KW-0812">Transmembrane</keyword>
<sequence>MRQIKVLQRPLRVQKDARRCRTIGPMKNTANKLLNWIEFPVLLAGLVIAGGLWGFEELMEVARDTTPHAFDTEIMLAFREAGQPDNPIGPPWLEGAMRDITSLGSAIVLGLITVAVIVYLLLIHKPGAAFLVFVAVAGGQALSSTLKLGIDRPRPDLVSHLADVATLSFPSGHAMLSAVTYLTLGSMASRFLPGRTTKIYVLALAVLTTLLVGISRVYLGVHWPSDVLAGWCAGFAWAMLCWLVAWAFQRWRGQTAGA</sequence>
<feature type="transmembrane region" description="Helical" evidence="1">
    <location>
        <begin position="100"/>
        <end position="122"/>
    </location>
</feature>
<dbReference type="Proteomes" id="UP000198894">
    <property type="component" value="Unassembled WGS sequence"/>
</dbReference>
<feature type="transmembrane region" description="Helical" evidence="1">
    <location>
        <begin position="170"/>
        <end position="192"/>
    </location>
</feature>
<dbReference type="SMART" id="SM00014">
    <property type="entry name" value="acidPPc"/>
    <property type="match status" value="1"/>
</dbReference>
<dbReference type="Pfam" id="PF01569">
    <property type="entry name" value="PAP2"/>
    <property type="match status" value="1"/>
</dbReference>